<reference evidence="1" key="2">
    <citation type="submission" date="2021-10" db="EMBL/GenBank/DDBJ databases">
        <authorList>
            <person name="Piombo E."/>
        </authorList>
    </citation>
    <scope>NUCLEOTIDE SEQUENCE</scope>
</reference>
<comment type="caution">
    <text evidence="1">The sequence shown here is derived from an EMBL/GenBank/DDBJ whole genome shotgun (WGS) entry which is preliminary data.</text>
</comment>
<name>A0ACA9TS17_BIOOC</name>
<keyword evidence="2" id="KW-1185">Reference proteome</keyword>
<protein>
    <submittedName>
        <fullName evidence="1">Uncharacterized protein</fullName>
    </submittedName>
</protein>
<gene>
    <name evidence="1" type="ORF">CRV2_00000559</name>
</gene>
<accession>A0ACA9TS17</accession>
<proteinExistence type="predicted"/>
<dbReference type="Proteomes" id="UP000836387">
    <property type="component" value="Unassembled WGS sequence"/>
</dbReference>
<evidence type="ECO:0000313" key="2">
    <source>
        <dbReference type="Proteomes" id="UP000836387"/>
    </source>
</evidence>
<sequence>MPISADETIEDGFNEAPARAAGGRWPRTSSLLIGTPLQVGVVEIDADAGSERPNGNGRQAADKPLGESHGLVHLIVVFAECVHSPV</sequence>
<organism evidence="1 2">
    <name type="scientific">Clonostachys rosea f. rosea IK726</name>
    <dbReference type="NCBI Taxonomy" id="1349383"/>
    <lineage>
        <taxon>Eukaryota</taxon>
        <taxon>Fungi</taxon>
        <taxon>Dikarya</taxon>
        <taxon>Ascomycota</taxon>
        <taxon>Pezizomycotina</taxon>
        <taxon>Sordariomycetes</taxon>
        <taxon>Hypocreomycetidae</taxon>
        <taxon>Hypocreales</taxon>
        <taxon>Bionectriaceae</taxon>
        <taxon>Clonostachys</taxon>
    </lineage>
</organism>
<evidence type="ECO:0000313" key="1">
    <source>
        <dbReference type="EMBL" id="CAG9943402.1"/>
    </source>
</evidence>
<reference evidence="1" key="1">
    <citation type="submission" date="2020-04" db="EMBL/GenBank/DDBJ databases">
        <authorList>
            <person name="Broberg M."/>
        </authorList>
    </citation>
    <scope>NUCLEOTIDE SEQUENCE</scope>
</reference>
<dbReference type="EMBL" id="CADEHS020000007">
    <property type="protein sequence ID" value="CAG9943402.1"/>
    <property type="molecule type" value="Genomic_DNA"/>
</dbReference>